<keyword evidence="2" id="KW-1185">Reference proteome</keyword>
<accession>A0ABS3DVG9</accession>
<evidence type="ECO:0000313" key="1">
    <source>
        <dbReference type="EMBL" id="MBN8235334.1"/>
    </source>
</evidence>
<dbReference type="RefSeq" id="WP_206933452.1">
    <property type="nucleotide sequence ID" value="NZ_JAEKJY010000002.1"/>
</dbReference>
<protein>
    <submittedName>
        <fullName evidence="1">Uncharacterized protein</fullName>
    </submittedName>
</protein>
<gene>
    <name evidence="1" type="ORF">JF544_08720</name>
</gene>
<dbReference type="EMBL" id="JAEKJY010000002">
    <property type="protein sequence ID" value="MBN8235334.1"/>
    <property type="molecule type" value="Genomic_DNA"/>
</dbReference>
<proteinExistence type="predicted"/>
<organism evidence="1 2">
    <name type="scientific">Halobacillus kuroshimensis</name>
    <dbReference type="NCBI Taxonomy" id="302481"/>
    <lineage>
        <taxon>Bacteria</taxon>
        <taxon>Bacillati</taxon>
        <taxon>Bacillota</taxon>
        <taxon>Bacilli</taxon>
        <taxon>Bacillales</taxon>
        <taxon>Bacillaceae</taxon>
        <taxon>Halobacillus</taxon>
    </lineage>
</organism>
<name>A0ABS3DVG9_9BACI</name>
<comment type="caution">
    <text evidence="1">The sequence shown here is derived from an EMBL/GenBank/DDBJ whole genome shotgun (WGS) entry which is preliminary data.</text>
</comment>
<evidence type="ECO:0000313" key="2">
    <source>
        <dbReference type="Proteomes" id="UP000663970"/>
    </source>
</evidence>
<dbReference type="Proteomes" id="UP000663970">
    <property type="component" value="Unassembled WGS sequence"/>
</dbReference>
<reference evidence="1 2" key="1">
    <citation type="submission" date="2020-12" db="EMBL/GenBank/DDBJ databases">
        <title>Oil enriched cultivation method for isolating marine PHA-producing bacteria.</title>
        <authorList>
            <person name="Zheng W."/>
            <person name="Yu S."/>
            <person name="Huang Y."/>
        </authorList>
    </citation>
    <scope>NUCLEOTIDE SEQUENCE [LARGE SCALE GENOMIC DNA]</scope>
    <source>
        <strain evidence="1 2">SY-2-6</strain>
    </source>
</reference>
<sequence length="60" mass="6901">MTCRICHDVDQRLKQQEDTIVQLVHIIGSTNKRVKELNERQLQLQPLFLNEPAPATTSTT</sequence>